<evidence type="ECO:0000256" key="3">
    <source>
        <dbReference type="ARBA" id="ARBA00023027"/>
    </source>
</evidence>
<keyword evidence="3" id="KW-0520">NAD</keyword>
<comment type="cofactor">
    <cofactor evidence="1">
        <name>NAD(+)</name>
        <dbReference type="ChEBI" id="CHEBI:57540"/>
    </cofactor>
</comment>
<dbReference type="Pfam" id="PF01370">
    <property type="entry name" value="Epimerase"/>
    <property type="match status" value="1"/>
</dbReference>
<keyword evidence="4" id="KW-0456">Lyase</keyword>
<dbReference type="InterPro" id="IPR016040">
    <property type="entry name" value="NAD(P)-bd_dom"/>
</dbReference>
<evidence type="ECO:0000256" key="4">
    <source>
        <dbReference type="ARBA" id="ARBA00023239"/>
    </source>
</evidence>
<evidence type="ECO:0000259" key="7">
    <source>
        <dbReference type="Pfam" id="PF16363"/>
    </source>
</evidence>
<sequence>MYEEKIRTSSRGGARPRSGLRRAKMTPPEDVYEAKNVLITGGAGFIASHVAILFAKKYPQYKIVVVDKLDYCANLNNLRSVAGLMNFKFVKGDIGSADLMTYVMRSEQIDTVMHFAAQTHVDNSFGNSFEFTENNIRGTHVLLETVKTLGTIKRFLHVSTDEVYGESSYEKDEANVESASLLEPTNPYSATKAGAEMLVMAYGRSYNLPYVITRGNNVYGPHQYPEKAIPKFIMLAKNGMKIPIHGDGLATRSYMHVYDAASAFDAILHKGETKGVYNIGAHEERTVLSVAQDIGNALGKDISQTIEHVQDRKFNDRRYFIDCSKLLALGWTQQVSWEEGLKETIEWYTKNDDRSGYWGNLSGALVAHPTGGKPGVVGEVYSNLEDMMAADEAAAKDEGERAPVFLVYGRTGWIGGKLGKLLTEQGHKWSFGRARLEDRKAVIDDIKRSKCTHILCAAGVTGRPNVDWCEDHKTETIRANVIGILNLCDVALLNDVHVTNFATGCIYKYDDEHQIGGKPFTEEDDPNFGGSFYSETKSYMEMMLRHYPNVMQCRVRMPIDGDLQNPRNFITKIANYAKVVNIPNSMTVLEEFVPMAVEGALRKLTGAYNWTNPGAISHNEVLELYRDYCHPGFTWENFTEEEQAEVIKAPRSNNTMCDVKIKAAFPQVLGIKESIIKYVMEPNRAAGVKAPIKREIKPKA</sequence>
<gene>
    <name evidence="8" type="ORF">MSP1401_LOCUS111</name>
</gene>
<dbReference type="InterPro" id="IPR036291">
    <property type="entry name" value="NAD(P)-bd_dom_sf"/>
</dbReference>
<dbReference type="SUPFAM" id="SSF51735">
    <property type="entry name" value="NAD(P)-binding Rossmann-fold domains"/>
    <property type="match status" value="2"/>
</dbReference>
<evidence type="ECO:0000256" key="5">
    <source>
        <dbReference type="SAM" id="MobiDB-lite"/>
    </source>
</evidence>
<feature type="domain" description="NAD-dependent epimerase/dehydratase" evidence="6">
    <location>
        <begin position="406"/>
        <end position="549"/>
    </location>
</feature>
<dbReference type="EMBL" id="HBEN01000123">
    <property type="protein sequence ID" value="CAD8428875.1"/>
    <property type="molecule type" value="Transcribed_RNA"/>
</dbReference>
<dbReference type="AlphaFoldDB" id="A0A7S0GJX5"/>
<dbReference type="Gene3D" id="3.40.50.720">
    <property type="entry name" value="NAD(P)-binding Rossmann-like Domain"/>
    <property type="match status" value="2"/>
</dbReference>
<evidence type="ECO:0000313" key="8">
    <source>
        <dbReference type="EMBL" id="CAD8428875.1"/>
    </source>
</evidence>
<reference evidence="8" key="1">
    <citation type="submission" date="2021-01" db="EMBL/GenBank/DDBJ databases">
        <authorList>
            <person name="Corre E."/>
            <person name="Pelletier E."/>
            <person name="Niang G."/>
            <person name="Scheremetjew M."/>
            <person name="Finn R."/>
            <person name="Kale V."/>
            <person name="Holt S."/>
            <person name="Cochrane G."/>
            <person name="Meng A."/>
            <person name="Brown T."/>
            <person name="Cohen L."/>
        </authorList>
    </citation>
    <scope>NUCLEOTIDE SEQUENCE</scope>
    <source>
        <strain evidence="8">CCAC1681</strain>
    </source>
</reference>
<dbReference type="Gene3D" id="3.90.25.10">
    <property type="entry name" value="UDP-galactose 4-epimerase, domain 1"/>
    <property type="match status" value="1"/>
</dbReference>
<dbReference type="CDD" id="cd05246">
    <property type="entry name" value="dTDP_GD_SDR_e"/>
    <property type="match status" value="1"/>
</dbReference>
<dbReference type="InterPro" id="IPR005888">
    <property type="entry name" value="dTDP_Gluc_deHydtase"/>
</dbReference>
<evidence type="ECO:0000256" key="2">
    <source>
        <dbReference type="ARBA" id="ARBA00007637"/>
    </source>
</evidence>
<dbReference type="GO" id="GO:0009225">
    <property type="term" value="P:nucleotide-sugar metabolic process"/>
    <property type="evidence" value="ECO:0007669"/>
    <property type="project" value="InterPro"/>
</dbReference>
<dbReference type="FunFam" id="3.40.50.720:FF:000304">
    <property type="entry name" value="UDP-glucose 4,6-dehydratase"/>
    <property type="match status" value="1"/>
</dbReference>
<evidence type="ECO:0008006" key="9">
    <source>
        <dbReference type="Google" id="ProtNLM"/>
    </source>
</evidence>
<dbReference type="Pfam" id="PF16363">
    <property type="entry name" value="GDP_Man_Dehyd"/>
    <property type="match status" value="1"/>
</dbReference>
<comment type="similarity">
    <text evidence="2">Belongs to the NAD(P)-dependent epimerase/dehydratase family.</text>
</comment>
<accession>A0A7S0GJX5</accession>
<evidence type="ECO:0000259" key="6">
    <source>
        <dbReference type="Pfam" id="PF01370"/>
    </source>
</evidence>
<proteinExistence type="inferred from homology"/>
<organism evidence="8">
    <name type="scientific">Micromonas pusilla</name>
    <name type="common">Picoplanktonic green alga</name>
    <name type="synonym">Chromulina pusilla</name>
    <dbReference type="NCBI Taxonomy" id="38833"/>
    <lineage>
        <taxon>Eukaryota</taxon>
        <taxon>Viridiplantae</taxon>
        <taxon>Chlorophyta</taxon>
        <taxon>Mamiellophyceae</taxon>
        <taxon>Mamiellales</taxon>
        <taxon>Mamiellaceae</taxon>
        <taxon>Micromonas</taxon>
    </lineage>
</organism>
<protein>
    <recommendedName>
        <fullName evidence="9">NAD(P)-binding domain-containing protein</fullName>
    </recommendedName>
</protein>
<evidence type="ECO:0000256" key="1">
    <source>
        <dbReference type="ARBA" id="ARBA00001911"/>
    </source>
</evidence>
<dbReference type="GO" id="GO:0008460">
    <property type="term" value="F:dTDP-glucose 4,6-dehydratase activity"/>
    <property type="evidence" value="ECO:0007669"/>
    <property type="project" value="InterPro"/>
</dbReference>
<feature type="region of interest" description="Disordered" evidence="5">
    <location>
        <begin position="1"/>
        <end position="26"/>
    </location>
</feature>
<name>A0A7S0GJX5_MICPS</name>
<feature type="domain" description="NAD(P)-binding" evidence="7">
    <location>
        <begin position="38"/>
        <end position="344"/>
    </location>
</feature>
<dbReference type="InterPro" id="IPR001509">
    <property type="entry name" value="Epimerase_deHydtase"/>
</dbReference>
<dbReference type="PANTHER" id="PTHR43000">
    <property type="entry name" value="DTDP-D-GLUCOSE 4,6-DEHYDRATASE-RELATED"/>
    <property type="match status" value="1"/>
</dbReference>